<feature type="region of interest" description="Disordered" evidence="1">
    <location>
        <begin position="39"/>
        <end position="70"/>
    </location>
</feature>
<accession>A0A0J7JX02</accession>
<proteinExistence type="predicted"/>
<sequence>MRSLMYQASKSELADFAAKRGLDASVTLDDIRRRVREYLDRHPEEDAEGDSAAVAGPSTETFTDARDAPRTPVILTLPVPPLRPPASPGSDDTKVINQIRKWGCHFDGRDPLAFLERVEELKDAYGYTDGQLLKGLPELL</sequence>
<evidence type="ECO:0000313" key="2">
    <source>
        <dbReference type="EMBL" id="KMQ82602.1"/>
    </source>
</evidence>
<dbReference type="AlphaFoldDB" id="A0A0J7JX02"/>
<evidence type="ECO:0000256" key="1">
    <source>
        <dbReference type="SAM" id="MobiDB-lite"/>
    </source>
</evidence>
<dbReference type="Proteomes" id="UP000036403">
    <property type="component" value="Unassembled WGS sequence"/>
</dbReference>
<dbReference type="PaxDb" id="67767-A0A0J7JX02"/>
<gene>
    <name evidence="2" type="ORF">RF55_22420</name>
</gene>
<comment type="caution">
    <text evidence="2">The sequence shown here is derived from an EMBL/GenBank/DDBJ whole genome shotgun (WGS) entry which is preliminary data.</text>
</comment>
<organism evidence="2 3">
    <name type="scientific">Lasius niger</name>
    <name type="common">Black garden ant</name>
    <dbReference type="NCBI Taxonomy" id="67767"/>
    <lineage>
        <taxon>Eukaryota</taxon>
        <taxon>Metazoa</taxon>
        <taxon>Ecdysozoa</taxon>
        <taxon>Arthropoda</taxon>
        <taxon>Hexapoda</taxon>
        <taxon>Insecta</taxon>
        <taxon>Pterygota</taxon>
        <taxon>Neoptera</taxon>
        <taxon>Endopterygota</taxon>
        <taxon>Hymenoptera</taxon>
        <taxon>Apocrita</taxon>
        <taxon>Aculeata</taxon>
        <taxon>Formicoidea</taxon>
        <taxon>Formicidae</taxon>
        <taxon>Formicinae</taxon>
        <taxon>Lasius</taxon>
        <taxon>Lasius</taxon>
    </lineage>
</organism>
<dbReference type="EMBL" id="LBMM01024243">
    <property type="protein sequence ID" value="KMQ82602.1"/>
    <property type="molecule type" value="Genomic_DNA"/>
</dbReference>
<dbReference type="OrthoDB" id="7617004at2759"/>
<feature type="non-terminal residue" evidence="2">
    <location>
        <position position="140"/>
    </location>
</feature>
<name>A0A0J7JX02_LASNI</name>
<evidence type="ECO:0000313" key="3">
    <source>
        <dbReference type="Proteomes" id="UP000036403"/>
    </source>
</evidence>
<protein>
    <submittedName>
        <fullName evidence="2">Uncharacterized protein</fullName>
    </submittedName>
</protein>
<reference evidence="2 3" key="1">
    <citation type="submission" date="2015-04" db="EMBL/GenBank/DDBJ databases">
        <title>Lasius niger genome sequencing.</title>
        <authorList>
            <person name="Konorov E.A."/>
            <person name="Nikitin M.A."/>
            <person name="Kirill M.V."/>
            <person name="Chang P."/>
        </authorList>
    </citation>
    <scope>NUCLEOTIDE SEQUENCE [LARGE SCALE GENOMIC DNA]</scope>
    <source>
        <tissue evidence="2">Whole</tissue>
    </source>
</reference>
<keyword evidence="3" id="KW-1185">Reference proteome</keyword>